<protein>
    <submittedName>
        <fullName evidence="8">Transporter</fullName>
    </submittedName>
</protein>
<evidence type="ECO:0000313" key="8">
    <source>
        <dbReference type="EMBL" id="KUZ79859.1"/>
    </source>
</evidence>
<evidence type="ECO:0000256" key="3">
    <source>
        <dbReference type="ARBA" id="ARBA00022448"/>
    </source>
</evidence>
<organism evidence="8 9">
    <name type="scientific">Burkholderia ubonensis</name>
    <dbReference type="NCBI Taxonomy" id="101571"/>
    <lineage>
        <taxon>Bacteria</taxon>
        <taxon>Pseudomonadati</taxon>
        <taxon>Pseudomonadota</taxon>
        <taxon>Betaproteobacteria</taxon>
        <taxon>Burkholderiales</taxon>
        <taxon>Burkholderiaceae</taxon>
        <taxon>Burkholderia</taxon>
        <taxon>Burkholderia cepacia complex</taxon>
    </lineage>
</organism>
<dbReference type="AlphaFoldDB" id="A0A102K4A0"/>
<evidence type="ECO:0000313" key="9">
    <source>
        <dbReference type="Proteomes" id="UP000065521"/>
    </source>
</evidence>
<dbReference type="RefSeq" id="WP_059609731.1">
    <property type="nucleotide sequence ID" value="NZ_CABVPQ010000024.1"/>
</dbReference>
<comment type="similarity">
    <text evidence="2">Belongs to the auxin efflux carrier (TC 2.A.69) family.</text>
</comment>
<dbReference type="GO" id="GO:0005886">
    <property type="term" value="C:plasma membrane"/>
    <property type="evidence" value="ECO:0007669"/>
    <property type="project" value="UniProtKB-SubCell"/>
</dbReference>
<keyword evidence="7" id="KW-0472">Membrane</keyword>
<evidence type="ECO:0000256" key="1">
    <source>
        <dbReference type="ARBA" id="ARBA00004651"/>
    </source>
</evidence>
<evidence type="ECO:0000256" key="2">
    <source>
        <dbReference type="ARBA" id="ARBA00010145"/>
    </source>
</evidence>
<dbReference type="Gene3D" id="1.20.1530.20">
    <property type="match status" value="1"/>
</dbReference>
<reference evidence="8 9" key="1">
    <citation type="submission" date="2015-11" db="EMBL/GenBank/DDBJ databases">
        <title>Expanding the genomic diversity of Burkholderia species for the development of highly accurate diagnostics.</title>
        <authorList>
            <person name="Sahl J."/>
            <person name="Keim P."/>
            <person name="Wagner D."/>
        </authorList>
    </citation>
    <scope>NUCLEOTIDE SEQUENCE [LARGE SCALE GENOMIC DNA]</scope>
    <source>
        <strain evidence="8 9">RF32-BP4</strain>
    </source>
</reference>
<name>A0A102K4A0_9BURK</name>
<dbReference type="EMBL" id="LOTN01000084">
    <property type="protein sequence ID" value="KUZ79859.1"/>
    <property type="molecule type" value="Genomic_DNA"/>
</dbReference>
<evidence type="ECO:0000256" key="5">
    <source>
        <dbReference type="ARBA" id="ARBA00022692"/>
    </source>
</evidence>
<evidence type="ECO:0000256" key="7">
    <source>
        <dbReference type="ARBA" id="ARBA00023136"/>
    </source>
</evidence>
<keyword evidence="3" id="KW-0813">Transport</keyword>
<dbReference type="InterPro" id="IPR004776">
    <property type="entry name" value="Mem_transp_PIN-like"/>
</dbReference>
<dbReference type="PANTHER" id="PTHR36838">
    <property type="entry name" value="AUXIN EFFLUX CARRIER FAMILY PROTEIN"/>
    <property type="match status" value="1"/>
</dbReference>
<dbReference type="Pfam" id="PF03547">
    <property type="entry name" value="Mem_trans"/>
    <property type="match status" value="1"/>
</dbReference>
<accession>A0A102K4A0</accession>
<gene>
    <name evidence="8" type="ORF">WI38_02050</name>
</gene>
<comment type="caution">
    <text evidence="8">The sequence shown here is derived from an EMBL/GenBank/DDBJ whole genome shotgun (WGS) entry which is preliminary data.</text>
</comment>
<dbReference type="InterPro" id="IPR038770">
    <property type="entry name" value="Na+/solute_symporter_sf"/>
</dbReference>
<evidence type="ECO:0000256" key="4">
    <source>
        <dbReference type="ARBA" id="ARBA00022475"/>
    </source>
</evidence>
<proteinExistence type="inferred from homology"/>
<comment type="subcellular location">
    <subcellularLocation>
        <location evidence="1">Cell membrane</location>
        <topology evidence="1">Multi-pass membrane protein</topology>
    </subcellularLocation>
</comment>
<evidence type="ECO:0000256" key="6">
    <source>
        <dbReference type="ARBA" id="ARBA00022989"/>
    </source>
</evidence>
<sequence length="305" mass="31770">MQNVLTALVPIFVLILAGFVLRQRRLLPDEFWLPCETLNYYYMFPALMFSQVAKANLTQFPVRPIAVAILGAVAASAALLYAWRAWSRQPGTVFSSVIQGALRPNTYVGVAAAAALYGSVGLTLTSISIAVAIPLLNVASIIILMQHGRGGAPSARQIGGALLRNPVIMSVVLGAAFNLGGLRLPGVAASVLSILGAASLPLGLLAVGAGLDVKAAKAARGPVFQSSVIKLLLVPLLTFWIGFSLGIRGPALTTIVLFNALPCTPSAYIMAKLLGGDHRLSAGIITVQTALAAVTMPLVLLVFHG</sequence>
<keyword evidence="5" id="KW-0812">Transmembrane</keyword>
<dbReference type="GO" id="GO:0055085">
    <property type="term" value="P:transmembrane transport"/>
    <property type="evidence" value="ECO:0007669"/>
    <property type="project" value="InterPro"/>
</dbReference>
<keyword evidence="4" id="KW-1003">Cell membrane</keyword>
<dbReference type="Proteomes" id="UP000065521">
    <property type="component" value="Unassembled WGS sequence"/>
</dbReference>
<dbReference type="PANTHER" id="PTHR36838:SF4">
    <property type="entry name" value="AUXIN EFFLUX CARRIER FAMILY PROTEIN"/>
    <property type="match status" value="1"/>
</dbReference>
<keyword evidence="6" id="KW-1133">Transmembrane helix</keyword>